<evidence type="ECO:0000313" key="1">
    <source>
        <dbReference type="EMBL" id="KAK1747239.1"/>
    </source>
</evidence>
<dbReference type="EMBL" id="JATAAI010000003">
    <property type="protein sequence ID" value="KAK1747239.1"/>
    <property type="molecule type" value="Genomic_DNA"/>
</dbReference>
<name>A0AAD9DID6_9STRA</name>
<reference evidence="1" key="1">
    <citation type="submission" date="2023-06" db="EMBL/GenBank/DDBJ databases">
        <title>Survivors Of The Sea: Transcriptome response of Skeletonema marinoi to long-term dormancy.</title>
        <authorList>
            <person name="Pinder M.I.M."/>
            <person name="Kourtchenko O."/>
            <person name="Robertson E.K."/>
            <person name="Larsson T."/>
            <person name="Maumus F."/>
            <person name="Osuna-Cruz C.M."/>
            <person name="Vancaester E."/>
            <person name="Stenow R."/>
            <person name="Vandepoele K."/>
            <person name="Ploug H."/>
            <person name="Bruchert V."/>
            <person name="Godhe A."/>
            <person name="Topel M."/>
        </authorList>
    </citation>
    <scope>NUCLEOTIDE SEQUENCE</scope>
    <source>
        <strain evidence="1">R05AC</strain>
    </source>
</reference>
<dbReference type="InterPro" id="IPR057491">
    <property type="entry name" value="DiatomPyrShell"/>
</dbReference>
<evidence type="ECO:0000313" key="2">
    <source>
        <dbReference type="Proteomes" id="UP001224775"/>
    </source>
</evidence>
<proteinExistence type="predicted"/>
<dbReference type="AlphaFoldDB" id="A0AAD9DID6"/>
<comment type="caution">
    <text evidence="1">The sequence shown here is derived from an EMBL/GenBank/DDBJ whole genome shotgun (WGS) entry which is preliminary data.</text>
</comment>
<organism evidence="1 2">
    <name type="scientific">Skeletonema marinoi</name>
    <dbReference type="NCBI Taxonomy" id="267567"/>
    <lineage>
        <taxon>Eukaryota</taxon>
        <taxon>Sar</taxon>
        <taxon>Stramenopiles</taxon>
        <taxon>Ochrophyta</taxon>
        <taxon>Bacillariophyta</taxon>
        <taxon>Coscinodiscophyceae</taxon>
        <taxon>Thalassiosirophycidae</taxon>
        <taxon>Thalassiosirales</taxon>
        <taxon>Skeletonemataceae</taxon>
        <taxon>Skeletonema</taxon>
        <taxon>Skeletonema marinoi-dohrnii complex</taxon>
    </lineage>
</organism>
<sequence>MNLNQFTTCDIILFDSLQKGIHFHTHSSTFGRQPLLQVKISAASNPAAATMMKSLGASAILLAATTSSCNAFLSTTTTKRPSSSSLAATPILGPINEDIFSTTPPLRIEGNSLKTWSGFQSDRVQVSIKSMGRPVEASVELWQTPSYIPTKFTVECEDGSENIVHSLIELPPGYPVTIAVYNTEGQEFPMEVSVSDSNSGSALDSFAGWTPILVQGDGTVKAFNLADDVEHVEILLTTQTRNMKAYIEILKGPNDDNEIIEVDTDNAYLHPFYTVIQAAEGCNTLRIKNENSVEFPFEAYVRPCEGVVEEERQQFNYGGPYF</sequence>
<dbReference type="Proteomes" id="UP001224775">
    <property type="component" value="Unassembled WGS sequence"/>
</dbReference>
<keyword evidence="2" id="KW-1185">Reference proteome</keyword>
<accession>A0AAD9DID6</accession>
<protein>
    <submittedName>
        <fullName evidence="1">Uncharacterized protein</fullName>
    </submittedName>
</protein>
<gene>
    <name evidence="1" type="ORF">QTG54_002583</name>
</gene>
<dbReference type="Pfam" id="PF25192">
    <property type="entry name" value="DiatomPyrShell"/>
    <property type="match status" value="1"/>
</dbReference>